<dbReference type="STRING" id="408074.SAMN05660909_02114"/>
<name>A0A1H4BJQ7_9BACT</name>
<feature type="transmembrane region" description="Helical" evidence="1">
    <location>
        <begin position="73"/>
        <end position="92"/>
    </location>
</feature>
<organism evidence="2 3">
    <name type="scientific">Chitinophaga terrae</name>
    <name type="common">ex Kim and Jung 2007</name>
    <dbReference type="NCBI Taxonomy" id="408074"/>
    <lineage>
        <taxon>Bacteria</taxon>
        <taxon>Pseudomonadati</taxon>
        <taxon>Bacteroidota</taxon>
        <taxon>Chitinophagia</taxon>
        <taxon>Chitinophagales</taxon>
        <taxon>Chitinophagaceae</taxon>
        <taxon>Chitinophaga</taxon>
    </lineage>
</organism>
<dbReference type="EMBL" id="FNRL01000008">
    <property type="protein sequence ID" value="SEA48403.1"/>
    <property type="molecule type" value="Genomic_DNA"/>
</dbReference>
<evidence type="ECO:0000313" key="2">
    <source>
        <dbReference type="EMBL" id="SEA48403.1"/>
    </source>
</evidence>
<keyword evidence="3" id="KW-1185">Reference proteome</keyword>
<evidence type="ECO:0000313" key="3">
    <source>
        <dbReference type="Proteomes" id="UP000199656"/>
    </source>
</evidence>
<accession>A0A1H4BJQ7</accession>
<dbReference type="AlphaFoldDB" id="A0A1H4BJQ7"/>
<proteinExistence type="predicted"/>
<evidence type="ECO:0000256" key="1">
    <source>
        <dbReference type="SAM" id="Phobius"/>
    </source>
</evidence>
<sequence length="107" mass="11647">MRNDQFKNILKENGVISPSPLFAEKLATTVVNSCPPAAKKAPRLTLGTFTVFALVALNIIVLCVLGATQLNLVVFITLLLFCTSILLAGWFCTKLLKRNINEALVNT</sequence>
<dbReference type="RefSeq" id="WP_089761374.1">
    <property type="nucleotide sequence ID" value="NZ_BKAT01000011.1"/>
</dbReference>
<dbReference type="Proteomes" id="UP000199656">
    <property type="component" value="Unassembled WGS sequence"/>
</dbReference>
<keyword evidence="1" id="KW-0472">Membrane</keyword>
<feature type="transmembrane region" description="Helical" evidence="1">
    <location>
        <begin position="46"/>
        <end position="67"/>
    </location>
</feature>
<keyword evidence="1" id="KW-0812">Transmembrane</keyword>
<keyword evidence="1" id="KW-1133">Transmembrane helix</keyword>
<reference evidence="3" key="1">
    <citation type="submission" date="2016-10" db="EMBL/GenBank/DDBJ databases">
        <authorList>
            <person name="Varghese N."/>
            <person name="Submissions S."/>
        </authorList>
    </citation>
    <scope>NUCLEOTIDE SEQUENCE [LARGE SCALE GENOMIC DNA]</scope>
    <source>
        <strain evidence="3">DSM 23920</strain>
    </source>
</reference>
<protein>
    <submittedName>
        <fullName evidence="2">Uncharacterized protein</fullName>
    </submittedName>
</protein>
<gene>
    <name evidence="2" type="ORF">SAMN05660909_02114</name>
</gene>